<gene>
    <name evidence="1" type="ORF">KOR34_23580</name>
</gene>
<organism evidence="1 2">
    <name type="scientific">Posidoniimonas corsicana</name>
    <dbReference type="NCBI Taxonomy" id="1938618"/>
    <lineage>
        <taxon>Bacteria</taxon>
        <taxon>Pseudomonadati</taxon>
        <taxon>Planctomycetota</taxon>
        <taxon>Planctomycetia</taxon>
        <taxon>Pirellulales</taxon>
        <taxon>Lacipirellulaceae</taxon>
        <taxon>Posidoniimonas</taxon>
    </lineage>
</organism>
<evidence type="ECO:0008006" key="3">
    <source>
        <dbReference type="Google" id="ProtNLM"/>
    </source>
</evidence>
<protein>
    <recommendedName>
        <fullName evidence="3">DUF3891 domain-containing protein</fullName>
    </recommendedName>
</protein>
<comment type="caution">
    <text evidence="1">The sequence shown here is derived from an EMBL/GenBank/DDBJ whole genome shotgun (WGS) entry which is preliminary data.</text>
</comment>
<dbReference type="Proteomes" id="UP000316714">
    <property type="component" value="Unassembled WGS sequence"/>
</dbReference>
<dbReference type="Pfam" id="PF13030">
    <property type="entry name" value="DUF3891"/>
    <property type="match status" value="1"/>
</dbReference>
<dbReference type="AlphaFoldDB" id="A0A5C5VFF7"/>
<name>A0A5C5VFF7_9BACT</name>
<evidence type="ECO:0000313" key="1">
    <source>
        <dbReference type="EMBL" id="TWT37408.1"/>
    </source>
</evidence>
<dbReference type="InterPro" id="IPR024992">
    <property type="entry name" value="DUF3891"/>
</dbReference>
<keyword evidence="2" id="KW-1185">Reference proteome</keyword>
<accession>A0A5C5VFF7</accession>
<sequence length="263" mass="29819">MIRRDAPRSGQADHWLLIPQRAHARLSYELAAAWGNAVVPPLLSGLESARGELLQAVRTHDEGWAEWESAPAIDPDHQRPYGFTEMPPADAQRLWTHSIEACRQIGPLAGWIVSGHFIHLQSKHDHDYDQWAPWLAQQHSHQQAWLDEWRAQDPGHTPEVARRSLFYLQTFDWLSLWLCCRAPLGAHDPDETLELSASRFEFGPFHWTAAAGRATATPWPFAEPQLDLSVDALRVPVGRYATSEQLLAAAQTAKLDWRLCEQP</sequence>
<reference evidence="1 2" key="1">
    <citation type="submission" date="2019-02" db="EMBL/GenBank/DDBJ databases">
        <title>Deep-cultivation of Planctomycetes and their phenomic and genomic characterization uncovers novel biology.</title>
        <authorList>
            <person name="Wiegand S."/>
            <person name="Jogler M."/>
            <person name="Boedeker C."/>
            <person name="Pinto D."/>
            <person name="Vollmers J."/>
            <person name="Rivas-Marin E."/>
            <person name="Kohn T."/>
            <person name="Peeters S.H."/>
            <person name="Heuer A."/>
            <person name="Rast P."/>
            <person name="Oberbeckmann S."/>
            <person name="Bunk B."/>
            <person name="Jeske O."/>
            <person name="Meyerdierks A."/>
            <person name="Storesund J.E."/>
            <person name="Kallscheuer N."/>
            <person name="Luecker S."/>
            <person name="Lage O.M."/>
            <person name="Pohl T."/>
            <person name="Merkel B.J."/>
            <person name="Hornburger P."/>
            <person name="Mueller R.-W."/>
            <person name="Bruemmer F."/>
            <person name="Labrenz M."/>
            <person name="Spormann A.M."/>
            <person name="Op Den Camp H."/>
            <person name="Overmann J."/>
            <person name="Amann R."/>
            <person name="Jetten M.S.M."/>
            <person name="Mascher T."/>
            <person name="Medema M.H."/>
            <person name="Devos D.P."/>
            <person name="Kaster A.-K."/>
            <person name="Ovreas L."/>
            <person name="Rohde M."/>
            <person name="Galperin M.Y."/>
            <person name="Jogler C."/>
        </authorList>
    </citation>
    <scope>NUCLEOTIDE SEQUENCE [LARGE SCALE GENOMIC DNA]</scope>
    <source>
        <strain evidence="1 2">KOR34</strain>
    </source>
</reference>
<dbReference type="EMBL" id="SIHJ01000001">
    <property type="protein sequence ID" value="TWT37408.1"/>
    <property type="molecule type" value="Genomic_DNA"/>
</dbReference>
<evidence type="ECO:0000313" key="2">
    <source>
        <dbReference type="Proteomes" id="UP000316714"/>
    </source>
</evidence>
<proteinExistence type="predicted"/>
<dbReference type="RefSeq" id="WP_197531338.1">
    <property type="nucleotide sequence ID" value="NZ_SIHJ01000001.1"/>
</dbReference>